<organism evidence="2 3">
    <name type="scientific">Pseudomonas aeruginosa</name>
    <dbReference type="NCBI Taxonomy" id="287"/>
    <lineage>
        <taxon>Bacteria</taxon>
        <taxon>Pseudomonadati</taxon>
        <taxon>Pseudomonadota</taxon>
        <taxon>Gammaproteobacteria</taxon>
        <taxon>Pseudomonadales</taxon>
        <taxon>Pseudomonadaceae</taxon>
        <taxon>Pseudomonas</taxon>
    </lineage>
</organism>
<dbReference type="Gene3D" id="3.90.1170.20">
    <property type="entry name" value="Quinolinate phosphoribosyl transferase, N-terminal domain"/>
    <property type="match status" value="1"/>
</dbReference>
<protein>
    <submittedName>
        <fullName evidence="2">Nicotinate-nucleotide diphosphorylase (Carboxylating)</fullName>
    </submittedName>
</protein>
<feature type="domain" description="Quinolinate phosphoribosyl transferase N-terminal" evidence="1">
    <location>
        <begin position="29"/>
        <end position="113"/>
    </location>
</feature>
<dbReference type="Pfam" id="PF02749">
    <property type="entry name" value="QRPTase_N"/>
    <property type="match status" value="1"/>
</dbReference>
<comment type="caution">
    <text evidence="2">The sequence shown here is derived from an EMBL/GenBank/DDBJ whole genome shotgun (WGS) entry which is preliminary data.</text>
</comment>
<dbReference type="InterPro" id="IPR022412">
    <property type="entry name" value="Quinolinate_PRibosylTrfase_N"/>
</dbReference>
<dbReference type="GO" id="GO:0005737">
    <property type="term" value="C:cytoplasm"/>
    <property type="evidence" value="ECO:0007669"/>
    <property type="project" value="TreeGrafter"/>
</dbReference>
<reference evidence="2 3" key="1">
    <citation type="submission" date="2018-07" db="EMBL/GenBank/DDBJ databases">
        <title>Mechanisms of high-level aminoglycoside resistance among Gram-negative pathogens in Brazil.</title>
        <authorList>
            <person name="Ballaben A.S."/>
            <person name="Darini A.L.C."/>
            <person name="Doi Y."/>
        </authorList>
    </citation>
    <scope>NUCLEOTIDE SEQUENCE [LARGE SCALE GENOMIC DNA]</scope>
    <source>
        <strain evidence="2 3">B2-305</strain>
    </source>
</reference>
<dbReference type="GO" id="GO:0009435">
    <property type="term" value="P:NAD+ biosynthetic process"/>
    <property type="evidence" value="ECO:0007669"/>
    <property type="project" value="TreeGrafter"/>
</dbReference>
<dbReference type="InterPro" id="IPR027277">
    <property type="entry name" value="NadC/ModD"/>
</dbReference>
<dbReference type="FunFam" id="3.90.1170.20:FF:000007">
    <property type="entry name" value="Nicotinate-nucleotide pyrophosphorylase (Carboxylating)"/>
    <property type="match status" value="1"/>
</dbReference>
<dbReference type="AlphaFoldDB" id="A0A367LY33"/>
<evidence type="ECO:0000313" key="3">
    <source>
        <dbReference type="Proteomes" id="UP000253594"/>
    </source>
</evidence>
<sequence>MPNLTLADLQGEIQANVRTALAEDVGGGDLTAQLIDPQREAEARVITREHATIAGRAWVDEVFRQVDPRVLVTWQVEDGQRVEPNQMLFQLKGPARALLTGERSALNFLQLLSGTATRSQHYAAL</sequence>
<evidence type="ECO:0000313" key="2">
    <source>
        <dbReference type="EMBL" id="RCI70010.1"/>
    </source>
</evidence>
<dbReference type="GO" id="GO:0004514">
    <property type="term" value="F:nicotinate-nucleotide diphosphorylase (carboxylating) activity"/>
    <property type="evidence" value="ECO:0007669"/>
    <property type="project" value="TreeGrafter"/>
</dbReference>
<dbReference type="Proteomes" id="UP000253594">
    <property type="component" value="Unassembled WGS sequence"/>
</dbReference>
<accession>A0A367LY33</accession>
<dbReference type="GO" id="GO:0034213">
    <property type="term" value="P:quinolinate catabolic process"/>
    <property type="evidence" value="ECO:0007669"/>
    <property type="project" value="TreeGrafter"/>
</dbReference>
<dbReference type="SUPFAM" id="SSF54675">
    <property type="entry name" value="Nicotinate/Quinolinate PRTase N-terminal domain-like"/>
    <property type="match status" value="1"/>
</dbReference>
<dbReference type="EMBL" id="QORE01002502">
    <property type="protein sequence ID" value="RCI70010.1"/>
    <property type="molecule type" value="Genomic_DNA"/>
</dbReference>
<dbReference type="PANTHER" id="PTHR32179:SF3">
    <property type="entry name" value="NICOTINATE-NUCLEOTIDE PYROPHOSPHORYLASE [CARBOXYLATING]"/>
    <property type="match status" value="1"/>
</dbReference>
<feature type="non-terminal residue" evidence="2">
    <location>
        <position position="125"/>
    </location>
</feature>
<dbReference type="InterPro" id="IPR037128">
    <property type="entry name" value="Quinolinate_PRibosylTase_N_sf"/>
</dbReference>
<dbReference type="PANTHER" id="PTHR32179">
    <property type="entry name" value="NICOTINATE-NUCLEOTIDE PYROPHOSPHORYLASE [CARBOXYLATING]"/>
    <property type="match status" value="1"/>
</dbReference>
<name>A0A367LY33_PSEAI</name>
<evidence type="ECO:0000259" key="1">
    <source>
        <dbReference type="Pfam" id="PF02749"/>
    </source>
</evidence>
<gene>
    <name evidence="2" type="ORF">DT376_36870</name>
</gene>
<proteinExistence type="predicted"/>